<keyword evidence="2" id="KW-1185">Reference proteome</keyword>
<evidence type="ECO:0000313" key="1">
    <source>
        <dbReference type="EMBL" id="MCS5725024.1"/>
    </source>
</evidence>
<evidence type="ECO:0008006" key="3">
    <source>
        <dbReference type="Google" id="ProtNLM"/>
    </source>
</evidence>
<name>A0AA41XF35_9MICO</name>
<reference evidence="1" key="1">
    <citation type="submission" date="2022-08" db="EMBL/GenBank/DDBJ databases">
        <authorList>
            <person name="Deng Y."/>
            <person name="Han X.-F."/>
            <person name="Zhang Y.-Q."/>
        </authorList>
    </citation>
    <scope>NUCLEOTIDE SEQUENCE</scope>
    <source>
        <strain evidence="1">CPCC 203407</strain>
    </source>
</reference>
<sequence>MTNSDFDDLDGHTLEELSDYLESGRTPRDPGIENSAACRLALEGLARLRALSLDALQREADRDPTRDDGWIAGLLDIIKDEIRPGRDIPISDPDAMTSLSVTEAAVRGLVRAAADALPSVIIGRTEIEGDVSTPGAPVRVRITAAAEYGHALPPLVEELRRVVAEALAEHTELVIDQIDVTIDDVYRRAER</sequence>
<organism evidence="1 2">
    <name type="scientific">Herbiconiux oxytropis</name>
    <dbReference type="NCBI Taxonomy" id="2970915"/>
    <lineage>
        <taxon>Bacteria</taxon>
        <taxon>Bacillati</taxon>
        <taxon>Actinomycetota</taxon>
        <taxon>Actinomycetes</taxon>
        <taxon>Micrococcales</taxon>
        <taxon>Microbacteriaceae</taxon>
        <taxon>Herbiconiux</taxon>
    </lineage>
</organism>
<proteinExistence type="predicted"/>
<dbReference type="EMBL" id="JANLCK010000002">
    <property type="protein sequence ID" value="MCS5725024.1"/>
    <property type="molecule type" value="Genomic_DNA"/>
</dbReference>
<protein>
    <recommendedName>
        <fullName evidence="3">Asp23/Gls24 family envelope stress response protein</fullName>
    </recommendedName>
</protein>
<comment type="caution">
    <text evidence="1">The sequence shown here is derived from an EMBL/GenBank/DDBJ whole genome shotgun (WGS) entry which is preliminary data.</text>
</comment>
<dbReference type="AlphaFoldDB" id="A0AA41XF35"/>
<evidence type="ECO:0000313" key="2">
    <source>
        <dbReference type="Proteomes" id="UP001165587"/>
    </source>
</evidence>
<gene>
    <name evidence="1" type="ORF">N1028_03855</name>
</gene>
<dbReference type="Proteomes" id="UP001165587">
    <property type="component" value="Unassembled WGS sequence"/>
</dbReference>
<accession>A0AA41XF35</accession>
<dbReference type="RefSeq" id="WP_259525501.1">
    <property type="nucleotide sequence ID" value="NZ_JANLCK010000002.1"/>
</dbReference>